<dbReference type="AlphaFoldDB" id="F6D2G5"/>
<evidence type="ECO:0000313" key="1">
    <source>
        <dbReference type="EMBL" id="AEG17322.1"/>
    </source>
</evidence>
<sequence>MLGSKDKPLKILADEVKDKTIFEVDLPIIRRRLLKKIVPKDSKYKESYEEYLRSIARDLANELNSKTVLFFQVIDLYYSKYEAQMLIPKEEIPPKTDLRRLRLDMGDIKDVTDLIRKREY</sequence>
<dbReference type="GeneID" id="10667762"/>
<gene>
    <name evidence="1" type="ordered locus">MSWAN_0278</name>
</gene>
<dbReference type="RefSeq" id="WP_013824824.1">
    <property type="nucleotide sequence ID" value="NC_015574.1"/>
</dbReference>
<dbReference type="Proteomes" id="UP000009231">
    <property type="component" value="Chromosome"/>
</dbReference>
<protein>
    <submittedName>
        <fullName evidence="1">Uncharacterized protein</fullName>
    </submittedName>
</protein>
<reference evidence="1 2" key="1">
    <citation type="journal article" date="2014" name="Int. J. Syst. Evol. Microbiol.">
        <title>Methanobacterium paludis sp. nov. and a novel strain of Methanobacterium lacus isolated from northern peatlands.</title>
        <authorList>
            <person name="Cadillo-Quiroz H."/>
            <person name="Brauer S.L."/>
            <person name="Goodson N."/>
            <person name="Yavitt J.B."/>
            <person name="Zinder S.H."/>
        </authorList>
    </citation>
    <scope>NUCLEOTIDE SEQUENCE [LARGE SCALE GENOMIC DNA]</scope>
    <source>
        <strain evidence="2">DSM 25820 / JCM 18151 / SWAN1</strain>
    </source>
</reference>
<organism evidence="1 2">
    <name type="scientific">Methanobacterium paludis (strain DSM 25820 / JCM 18151 / SWAN1)</name>
    <dbReference type="NCBI Taxonomy" id="868131"/>
    <lineage>
        <taxon>Archaea</taxon>
        <taxon>Methanobacteriati</taxon>
        <taxon>Methanobacteriota</taxon>
        <taxon>Methanomada group</taxon>
        <taxon>Methanobacteria</taxon>
        <taxon>Methanobacteriales</taxon>
        <taxon>Methanobacteriaceae</taxon>
        <taxon>Methanobacterium</taxon>
    </lineage>
</organism>
<accession>F6D2G5</accession>
<dbReference type="EMBL" id="CP002772">
    <property type="protein sequence ID" value="AEG17322.1"/>
    <property type="molecule type" value="Genomic_DNA"/>
</dbReference>
<dbReference type="KEGG" id="mew:MSWAN_0278"/>
<evidence type="ECO:0000313" key="2">
    <source>
        <dbReference type="Proteomes" id="UP000009231"/>
    </source>
</evidence>
<keyword evidence="2" id="KW-1185">Reference proteome</keyword>
<dbReference type="HOGENOM" id="CLU_2044449_0_0_2"/>
<name>F6D2G5_METPW</name>
<proteinExistence type="predicted"/>